<keyword evidence="3" id="KW-1185">Reference proteome</keyword>
<name>A0A1C6UWK2_9ACTN</name>
<organism evidence="2 3">
    <name type="scientific">Micromonospora yangpuensis</name>
    <dbReference type="NCBI Taxonomy" id="683228"/>
    <lineage>
        <taxon>Bacteria</taxon>
        <taxon>Bacillati</taxon>
        <taxon>Actinomycetota</taxon>
        <taxon>Actinomycetes</taxon>
        <taxon>Micromonosporales</taxon>
        <taxon>Micromonosporaceae</taxon>
        <taxon>Micromonospora</taxon>
    </lineage>
</organism>
<dbReference type="InterPro" id="IPR032724">
    <property type="entry name" value="SCP1.201-like"/>
</dbReference>
<dbReference type="OrthoDB" id="5194055at2"/>
<evidence type="ECO:0000256" key="1">
    <source>
        <dbReference type="SAM" id="MobiDB-lite"/>
    </source>
</evidence>
<dbReference type="EMBL" id="FMIA01000002">
    <property type="protein sequence ID" value="SCL58361.1"/>
    <property type="molecule type" value="Genomic_DNA"/>
</dbReference>
<dbReference type="STRING" id="683228.GA0070617_3795"/>
<dbReference type="Pfam" id="PF14428">
    <property type="entry name" value="DddA-like"/>
    <property type="match status" value="1"/>
</dbReference>
<dbReference type="AlphaFoldDB" id="A0A1C6UWK2"/>
<protein>
    <submittedName>
        <fullName evidence="2">SCP1.201-like deaminase</fullName>
    </submittedName>
</protein>
<gene>
    <name evidence="2" type="ORF">GA0070617_3795</name>
</gene>
<reference evidence="2 3" key="1">
    <citation type="submission" date="2016-06" db="EMBL/GenBank/DDBJ databases">
        <authorList>
            <person name="Kjaerup R.B."/>
            <person name="Dalgaard T.S."/>
            <person name="Juul-Madsen H.R."/>
        </authorList>
    </citation>
    <scope>NUCLEOTIDE SEQUENCE [LARGE SCALE GENOMIC DNA]</scope>
    <source>
        <strain evidence="2 3">DSM 45577</strain>
    </source>
</reference>
<sequence length="260" mass="28086">MSVSEIAAVLQAVIEGVADQRRRLAAVTDDLQRDRDRFHAVTAASGHRLVGETLRQQTEATQRLRHADHLLSVIPQALAEFAAAIGATVQPSSTTGEPQQPTKPRSQPTEPATPTTVGDPAGIPAAVTRLARRLRPWQDGENAKAYAYDSNHQHLTDEPFTSGRIASAAHGLRPVRGGGHPVTVTDHVEGHVAARMRTPNGPREVTLVINKTPCDDRPFGCDRLLPHLIPTGSRLTVYVVEADGPRFHRTYQGTGKAITT</sequence>
<evidence type="ECO:0000313" key="2">
    <source>
        <dbReference type="EMBL" id="SCL58361.1"/>
    </source>
</evidence>
<proteinExistence type="predicted"/>
<dbReference type="Proteomes" id="UP000198937">
    <property type="component" value="Unassembled WGS sequence"/>
</dbReference>
<dbReference type="RefSeq" id="WP_091440017.1">
    <property type="nucleotide sequence ID" value="NZ_BMMJ01000014.1"/>
</dbReference>
<evidence type="ECO:0000313" key="3">
    <source>
        <dbReference type="Proteomes" id="UP000198937"/>
    </source>
</evidence>
<feature type="compositionally biased region" description="Polar residues" evidence="1">
    <location>
        <begin position="90"/>
        <end position="116"/>
    </location>
</feature>
<feature type="region of interest" description="Disordered" evidence="1">
    <location>
        <begin position="90"/>
        <end position="122"/>
    </location>
</feature>
<accession>A0A1C6UWK2</accession>